<dbReference type="Proteomes" id="UP000077755">
    <property type="component" value="Chromosome 8"/>
</dbReference>
<dbReference type="PANTHER" id="PTHR33116">
    <property type="entry name" value="REVERSE TRANSCRIPTASE ZINC-BINDING DOMAIN-CONTAINING PROTEIN-RELATED-RELATED"/>
    <property type="match status" value="1"/>
</dbReference>
<reference evidence="2" key="2">
    <citation type="submission" date="2022-03" db="EMBL/GenBank/DDBJ databases">
        <title>Draft title - Genomic analysis of global carrot germplasm unveils the trajectory of domestication and the origin of high carotenoid orange carrot.</title>
        <authorList>
            <person name="Iorizzo M."/>
            <person name="Ellison S."/>
            <person name="Senalik D."/>
            <person name="Macko-Podgorni A."/>
            <person name="Grzebelus D."/>
            <person name="Bostan H."/>
            <person name="Rolling W."/>
            <person name="Curaba J."/>
            <person name="Simon P."/>
        </authorList>
    </citation>
    <scope>NUCLEOTIDE SEQUENCE</scope>
    <source>
        <tissue evidence="2">Leaf</tissue>
    </source>
</reference>
<sequence length="610" mass="69790">MLCQKSRANWSLHGERNSSFFHRIMIKRRSHNAIRKLQLEETIFFKPLQIKRILKTHFQSLLSDTGGDKVFSIGNLIQSKLSLEQSMGLEREFTMQEIELALKNTDKSKAPGPDGINAGVLVLLWPEIKLEVLKFFKDFHCNGFLPRGCNSSVIALIPKRPNAAHPSDFRPISLMNVLLKLLTKVMATRLSAHMHNLVSEQQSAFIKGRQITDGILITSEVVSLLQQDKIRGLVFKIDFEKAFDRVKWSFVLEVLKAMNFGSAWIAWIQAIFESSSISVLVNGSPTTEFRPSRGLRQGDPLFPLIFNLVGEALSCMLVKGANENLYRGITLKDTSNTITHLQFADDVILFLNDDYSSILGVKRLLQCFQIISGMKVNFSKSQVYGFHIDGEVKKKWARQLNCILGSVPFRYLGAQIGASPTSIKFWDPLIERFKRKVNGYEASKISMAGRAVLLQATIDSTPVYWLSLYKIPTTVVQKIEIIRRRFLWGEDIEGKRKVHLISWDKICRSKVEGGLNITSLKDRNHALLSKWWWRAYSERGSFWNNFFTSCYGNSWNYRLGSIPPRACTPIVRSLLSIQHVDQCSFVSNNDSFFWMWQRRKDILLGRLVAR</sequence>
<keyword evidence="3" id="KW-1185">Reference proteome</keyword>
<evidence type="ECO:0000313" key="3">
    <source>
        <dbReference type="Proteomes" id="UP000077755"/>
    </source>
</evidence>
<protein>
    <recommendedName>
        <fullName evidence="1">Reverse transcriptase domain-containing protein</fullName>
    </recommendedName>
</protein>
<dbReference type="SUPFAM" id="SSF56672">
    <property type="entry name" value="DNA/RNA polymerases"/>
    <property type="match status" value="1"/>
</dbReference>
<dbReference type="PROSITE" id="PS50878">
    <property type="entry name" value="RT_POL"/>
    <property type="match status" value="1"/>
</dbReference>
<dbReference type="InterPro" id="IPR000477">
    <property type="entry name" value="RT_dom"/>
</dbReference>
<feature type="domain" description="Reverse transcriptase" evidence="1">
    <location>
        <begin position="138"/>
        <end position="416"/>
    </location>
</feature>
<name>A0AAF0XQ41_DAUCS</name>
<dbReference type="InterPro" id="IPR043502">
    <property type="entry name" value="DNA/RNA_pol_sf"/>
</dbReference>
<dbReference type="Pfam" id="PF00078">
    <property type="entry name" value="RVT_1"/>
    <property type="match status" value="1"/>
</dbReference>
<dbReference type="CDD" id="cd01650">
    <property type="entry name" value="RT_nLTR_like"/>
    <property type="match status" value="1"/>
</dbReference>
<evidence type="ECO:0000259" key="1">
    <source>
        <dbReference type="PROSITE" id="PS50878"/>
    </source>
</evidence>
<organism evidence="2 3">
    <name type="scientific">Daucus carota subsp. sativus</name>
    <name type="common">Carrot</name>
    <dbReference type="NCBI Taxonomy" id="79200"/>
    <lineage>
        <taxon>Eukaryota</taxon>
        <taxon>Viridiplantae</taxon>
        <taxon>Streptophyta</taxon>
        <taxon>Embryophyta</taxon>
        <taxon>Tracheophyta</taxon>
        <taxon>Spermatophyta</taxon>
        <taxon>Magnoliopsida</taxon>
        <taxon>eudicotyledons</taxon>
        <taxon>Gunneridae</taxon>
        <taxon>Pentapetalae</taxon>
        <taxon>asterids</taxon>
        <taxon>campanulids</taxon>
        <taxon>Apiales</taxon>
        <taxon>Apiaceae</taxon>
        <taxon>Apioideae</taxon>
        <taxon>Scandiceae</taxon>
        <taxon>Daucinae</taxon>
        <taxon>Daucus</taxon>
        <taxon>Daucus sect. Daucus</taxon>
    </lineage>
</organism>
<gene>
    <name evidence="2" type="ORF">DCAR_0830672</name>
</gene>
<dbReference type="AlphaFoldDB" id="A0AAF0XQ41"/>
<accession>A0AAF0XQ41</accession>
<proteinExistence type="predicted"/>
<dbReference type="PANTHER" id="PTHR33116:SF78">
    <property type="entry name" value="OS12G0587133 PROTEIN"/>
    <property type="match status" value="1"/>
</dbReference>
<reference evidence="2" key="1">
    <citation type="journal article" date="2016" name="Nat. Genet.">
        <title>A high-quality carrot genome assembly provides new insights into carotenoid accumulation and asterid genome evolution.</title>
        <authorList>
            <person name="Iorizzo M."/>
            <person name="Ellison S."/>
            <person name="Senalik D."/>
            <person name="Zeng P."/>
            <person name="Satapoomin P."/>
            <person name="Huang J."/>
            <person name="Bowman M."/>
            <person name="Iovene M."/>
            <person name="Sanseverino W."/>
            <person name="Cavagnaro P."/>
            <person name="Yildiz M."/>
            <person name="Macko-Podgorni A."/>
            <person name="Moranska E."/>
            <person name="Grzebelus E."/>
            <person name="Grzebelus D."/>
            <person name="Ashrafi H."/>
            <person name="Zheng Z."/>
            <person name="Cheng S."/>
            <person name="Spooner D."/>
            <person name="Van Deynze A."/>
            <person name="Simon P."/>
        </authorList>
    </citation>
    <scope>NUCLEOTIDE SEQUENCE</scope>
    <source>
        <tissue evidence="2">Leaf</tissue>
    </source>
</reference>
<evidence type="ECO:0000313" key="2">
    <source>
        <dbReference type="EMBL" id="WOH11192.1"/>
    </source>
</evidence>
<dbReference type="EMBL" id="CP093350">
    <property type="protein sequence ID" value="WOH11192.1"/>
    <property type="molecule type" value="Genomic_DNA"/>
</dbReference>